<dbReference type="SUPFAM" id="SSF54001">
    <property type="entry name" value="Cysteine proteinases"/>
    <property type="match status" value="1"/>
</dbReference>
<dbReference type="Proteomes" id="UP000275368">
    <property type="component" value="Chromosome"/>
</dbReference>
<gene>
    <name evidence="1" type="ORF">Back11_19930</name>
</gene>
<dbReference type="KEGG" id="pbk:Back11_19930"/>
<organism evidence="1 2">
    <name type="scientific">Paenibacillus baekrokdamisoli</name>
    <dbReference type="NCBI Taxonomy" id="1712516"/>
    <lineage>
        <taxon>Bacteria</taxon>
        <taxon>Bacillati</taxon>
        <taxon>Bacillota</taxon>
        <taxon>Bacilli</taxon>
        <taxon>Bacillales</taxon>
        <taxon>Paenibacillaceae</taxon>
        <taxon>Paenibacillus</taxon>
    </lineage>
</organism>
<dbReference type="InterPro" id="IPR002931">
    <property type="entry name" value="Transglutaminase-like"/>
</dbReference>
<proteinExistence type="predicted"/>
<dbReference type="PANTHER" id="PTHR35532:SF5">
    <property type="entry name" value="CARBOHYDRATE-BINDING DOMAIN-CONTAINING PROTEIN"/>
    <property type="match status" value="1"/>
</dbReference>
<dbReference type="EMBL" id="AP019308">
    <property type="protein sequence ID" value="BBH20648.1"/>
    <property type="molecule type" value="Genomic_DNA"/>
</dbReference>
<dbReference type="OrthoDB" id="9787782at2"/>
<reference evidence="1 2" key="1">
    <citation type="submission" date="2018-11" db="EMBL/GenBank/DDBJ databases">
        <title>Complete genome sequence of Paenibacillus baekrokdamisoli strain KCTC 33723.</title>
        <authorList>
            <person name="Kang S.W."/>
            <person name="Lee K.C."/>
            <person name="Kim K.K."/>
            <person name="Kim J.S."/>
            <person name="Kim D.S."/>
            <person name="Ko S.H."/>
            <person name="Yang S.H."/>
            <person name="Lee J.S."/>
        </authorList>
    </citation>
    <scope>NUCLEOTIDE SEQUENCE [LARGE SCALE GENOMIC DNA]</scope>
    <source>
        <strain evidence="1 2">KCTC 33723</strain>
    </source>
</reference>
<accession>A0A3G9J9U5</accession>
<dbReference type="Pfam" id="PF01841">
    <property type="entry name" value="Transglut_core"/>
    <property type="match status" value="2"/>
</dbReference>
<dbReference type="Gene3D" id="3.10.620.30">
    <property type="match status" value="1"/>
</dbReference>
<dbReference type="AlphaFoldDB" id="A0A3G9J9U5"/>
<evidence type="ECO:0000313" key="1">
    <source>
        <dbReference type="EMBL" id="BBH20648.1"/>
    </source>
</evidence>
<dbReference type="RefSeq" id="WP_125655873.1">
    <property type="nucleotide sequence ID" value="NZ_AP019308.1"/>
</dbReference>
<protein>
    <submittedName>
        <fullName evidence="1">Transglutaminase</fullName>
    </submittedName>
</protein>
<dbReference type="PANTHER" id="PTHR35532">
    <property type="entry name" value="SIMILAR TO POLYHYDROXYALKANOATE DEPOLYMERASE"/>
    <property type="match status" value="1"/>
</dbReference>
<dbReference type="SMART" id="SM00460">
    <property type="entry name" value="TGc"/>
    <property type="match status" value="1"/>
</dbReference>
<dbReference type="Gene3D" id="2.60.40.1120">
    <property type="entry name" value="Carboxypeptidase-like, regulatory domain"/>
    <property type="match status" value="1"/>
</dbReference>
<evidence type="ECO:0000313" key="2">
    <source>
        <dbReference type="Proteomes" id="UP000275368"/>
    </source>
</evidence>
<dbReference type="InterPro" id="IPR038765">
    <property type="entry name" value="Papain-like_cys_pep_sf"/>
</dbReference>
<name>A0A3G9J9U5_9BACL</name>
<sequence length="875" mass="99765">MNDSHLLELLQKEMIQEKFTYKKQLAHLRDKQLFQVFQQDLTEEETMLLQFLFAYMPLNDLADYNGDMFLSHIRKTLKIRDAVPWGKDIPDHLFLHFVLPYRVNNENIEDSRDFLFDQLFDRVKTLTLNDAILETNYWCHEKATYTGNDVRTVSPLTLIRTTLGRCGEQSTLAVAALRSLCIPARQCYTPRWAHCDSNHAWVEAWADGQWHFLGACEPEARLNHGWFRAPAKRAMLVNTRVPAQYAGPEEITLQHSWYTEINLLPNYAKNKTITVKIQNQDGSPSDAQVYFQLYNYSEFTTILHKRTDPRGEVSLTTGFGHIYIHATSTNGWNTAIIHPADSDEFTIVLASTEPIPGQIMEFDMDPPPVVSDTEQETITDEEIQRNNERIQEGAQIRAAYEATFVNENQSDQLAAELMLPADRVWALLKQARGNSHEIAAFLQEQTKLHSEWPLKLLESLNKKDLTDTNRPTLTDHLLGTMSLLNQHNEALFSSYILCPRIHFEMLLPFRENFQQAFTQEEQEAYRKQPQALYDRLISEFEVIEDLNHYKGSATPVGSFELKKGDRLSLHIMLSAAARSLGIPARLEPNDQRPQFWSKGSWTDALVETIDDLRDSPVQPDYSPTPKSAVGYCQFIRDTSADNQEAAYYNNFTIARWEEGLFKTLTLPFGKTDVFDQPFEVLSGHYRLTTGTRLPSGTARVRMAFFDIQPGETTEVQLIFRSKEVDIPILGVLDEAVLEANLFSPEIQIGHAVHSHGAVLVWIEPDREPSKHLLRELKELAKEFDNWGGPILLTAGEDKLTASFALDSDSSLPQRATFRKDLAYKGLDALLAPTGAASVREFPIVLAIDSQGRIRYTSSGYKLGIGRELLDVITRY</sequence>
<keyword evidence="2" id="KW-1185">Reference proteome</keyword>